<accession>A0AA86PKJ4</accession>
<feature type="compositionally biased region" description="Polar residues" evidence="1">
    <location>
        <begin position="214"/>
        <end position="223"/>
    </location>
</feature>
<keyword evidence="2" id="KW-0472">Membrane</keyword>
<keyword evidence="5" id="KW-1185">Reference proteome</keyword>
<dbReference type="AlphaFoldDB" id="A0AA86PKJ4"/>
<evidence type="ECO:0000256" key="1">
    <source>
        <dbReference type="SAM" id="MobiDB-lite"/>
    </source>
</evidence>
<evidence type="ECO:0000313" key="5">
    <source>
        <dbReference type="Proteomes" id="UP001642409"/>
    </source>
</evidence>
<proteinExistence type="predicted"/>
<evidence type="ECO:0000313" key="4">
    <source>
        <dbReference type="EMBL" id="CAL6050337.1"/>
    </source>
</evidence>
<name>A0AA86PKJ4_9EUKA</name>
<feature type="compositionally biased region" description="Low complexity" evidence="1">
    <location>
        <begin position="17"/>
        <end position="28"/>
    </location>
</feature>
<dbReference type="EMBL" id="CAXDID020000184">
    <property type="protein sequence ID" value="CAL6050337.1"/>
    <property type="molecule type" value="Genomic_DNA"/>
</dbReference>
<organism evidence="3">
    <name type="scientific">Hexamita inflata</name>
    <dbReference type="NCBI Taxonomy" id="28002"/>
    <lineage>
        <taxon>Eukaryota</taxon>
        <taxon>Metamonada</taxon>
        <taxon>Diplomonadida</taxon>
        <taxon>Hexamitidae</taxon>
        <taxon>Hexamitinae</taxon>
        <taxon>Hexamita</taxon>
    </lineage>
</organism>
<feature type="region of interest" description="Disordered" evidence="1">
    <location>
        <begin position="1"/>
        <end position="28"/>
    </location>
</feature>
<feature type="region of interest" description="Disordered" evidence="1">
    <location>
        <begin position="187"/>
        <end position="223"/>
    </location>
</feature>
<evidence type="ECO:0000313" key="3">
    <source>
        <dbReference type="EMBL" id="CAI9939937.1"/>
    </source>
</evidence>
<keyword evidence="2" id="KW-0812">Transmembrane</keyword>
<protein>
    <submittedName>
        <fullName evidence="4">Hypothetical_protein</fullName>
    </submittedName>
</protein>
<reference evidence="4 5" key="2">
    <citation type="submission" date="2024-07" db="EMBL/GenBank/DDBJ databases">
        <authorList>
            <person name="Akdeniz Z."/>
        </authorList>
    </citation>
    <scope>NUCLEOTIDE SEQUENCE [LARGE SCALE GENOMIC DNA]</scope>
</reference>
<feature type="compositionally biased region" description="Acidic residues" evidence="1">
    <location>
        <begin position="190"/>
        <end position="199"/>
    </location>
</feature>
<dbReference type="EMBL" id="CATOUU010000669">
    <property type="protein sequence ID" value="CAI9939937.1"/>
    <property type="molecule type" value="Genomic_DNA"/>
</dbReference>
<feature type="transmembrane region" description="Helical" evidence="2">
    <location>
        <begin position="77"/>
        <end position="97"/>
    </location>
</feature>
<reference evidence="3" key="1">
    <citation type="submission" date="2023-06" db="EMBL/GenBank/DDBJ databases">
        <authorList>
            <person name="Kurt Z."/>
        </authorList>
    </citation>
    <scope>NUCLEOTIDE SEQUENCE</scope>
</reference>
<feature type="compositionally biased region" description="Basic residues" evidence="1">
    <location>
        <begin position="1"/>
        <end position="16"/>
    </location>
</feature>
<feature type="transmembrane region" description="Helical" evidence="2">
    <location>
        <begin position="103"/>
        <end position="126"/>
    </location>
</feature>
<keyword evidence="2" id="KW-1133">Transmembrane helix</keyword>
<dbReference type="Proteomes" id="UP001642409">
    <property type="component" value="Unassembled WGS sequence"/>
</dbReference>
<sequence length="237" mass="26290">MGKGGHGHSHGGHSHGSHGASHSHSYGHSTISHGTAYHPTYHHSSTGHSNVVYSGGAVKKTEDPLALFNNPSCMRKMSWIIVCIMCVGLSFIIVFAVNPESYLVGLISFGSIILVYSSIFGIVTLLRCCSFGSLRYFMCPCFMSSFEIDQLKSKCQAKHDLIFGTTVIQTDINQILVASNQNNNQFANQENDDEEEFEEKEVKQPIQAEEYKPNQMQTETEYKPQNVQTELVFSAVM</sequence>
<evidence type="ECO:0000256" key="2">
    <source>
        <dbReference type="SAM" id="Phobius"/>
    </source>
</evidence>
<gene>
    <name evidence="3" type="ORF">HINF_LOCUS27582</name>
    <name evidence="4" type="ORF">HINF_LOCUS43839</name>
</gene>
<comment type="caution">
    <text evidence="3">The sequence shown here is derived from an EMBL/GenBank/DDBJ whole genome shotgun (WGS) entry which is preliminary data.</text>
</comment>